<name>A0A364MUA7_STELY</name>
<sequence>MGIWDHRQRSCMSNVIRGFQNLQSLAYYAEPSAGKNPYRSVRAFPAYQANIQSYPDPPSASVELANDYWDRVIYDARTEFTDYQCLVDTLVHLRPTLQLLQLPGGFWTLPGAVRKPIPRFDQFTQLKTLVVPQAALISIKLDNMRFDVVFEGDFELSASMALPISLQHLKIFDVDAAFLDCEWLRGLFDAQKSHKQWPKFRTLEILMGPTFSDEALGELLARQSDEGFWAMADDAAFEVVVGRDIEGPDTPHEVNTP</sequence>
<evidence type="ECO:0000313" key="1">
    <source>
        <dbReference type="EMBL" id="RAR03875.1"/>
    </source>
</evidence>
<keyword evidence="2" id="KW-1185">Reference proteome</keyword>
<organism evidence="1 2">
    <name type="scientific">Stemphylium lycopersici</name>
    <name type="common">Tomato gray leaf spot disease fungus</name>
    <name type="synonym">Thyrospora lycopersici</name>
    <dbReference type="NCBI Taxonomy" id="183478"/>
    <lineage>
        <taxon>Eukaryota</taxon>
        <taxon>Fungi</taxon>
        <taxon>Dikarya</taxon>
        <taxon>Ascomycota</taxon>
        <taxon>Pezizomycotina</taxon>
        <taxon>Dothideomycetes</taxon>
        <taxon>Pleosporomycetidae</taxon>
        <taxon>Pleosporales</taxon>
        <taxon>Pleosporineae</taxon>
        <taxon>Pleosporaceae</taxon>
        <taxon>Stemphylium</taxon>
    </lineage>
</organism>
<accession>A0A364MUA7</accession>
<dbReference type="EMBL" id="QGDH01000169">
    <property type="protein sequence ID" value="RAR03875.1"/>
    <property type="molecule type" value="Genomic_DNA"/>
</dbReference>
<evidence type="ECO:0000313" key="2">
    <source>
        <dbReference type="Proteomes" id="UP000249619"/>
    </source>
</evidence>
<gene>
    <name evidence="1" type="ORF">DDE83_008063</name>
</gene>
<reference evidence="2" key="1">
    <citation type="submission" date="2018-05" db="EMBL/GenBank/DDBJ databases">
        <title>Draft genome sequence of Stemphylium lycopersici strain CIDEFI 213.</title>
        <authorList>
            <person name="Medina R."/>
            <person name="Franco M.E.E."/>
            <person name="Lucentini C.G."/>
            <person name="Saparrat M.C.N."/>
            <person name="Balatti P.A."/>
        </authorList>
    </citation>
    <scope>NUCLEOTIDE SEQUENCE [LARGE SCALE GENOMIC DNA]</scope>
    <source>
        <strain evidence="2">CIDEFI 213</strain>
    </source>
</reference>
<dbReference type="AlphaFoldDB" id="A0A364MUA7"/>
<dbReference type="Proteomes" id="UP000249619">
    <property type="component" value="Unassembled WGS sequence"/>
</dbReference>
<comment type="caution">
    <text evidence="1">The sequence shown here is derived from an EMBL/GenBank/DDBJ whole genome shotgun (WGS) entry which is preliminary data.</text>
</comment>
<protein>
    <submittedName>
        <fullName evidence="1">Uncharacterized protein</fullName>
    </submittedName>
</protein>
<proteinExistence type="predicted"/>